<proteinExistence type="predicted"/>
<name>A0A1M6UY10_9ACTN</name>
<accession>A0A1M6UY10</accession>
<evidence type="ECO:0000259" key="1">
    <source>
        <dbReference type="PROSITE" id="PS51186"/>
    </source>
</evidence>
<evidence type="ECO:0000313" key="3">
    <source>
        <dbReference type="Proteomes" id="UP000184452"/>
    </source>
</evidence>
<dbReference type="InterPro" id="IPR016181">
    <property type="entry name" value="Acyl_CoA_acyltransferase"/>
</dbReference>
<dbReference type="OrthoDB" id="1706016at2"/>
<protein>
    <submittedName>
        <fullName evidence="2">Acetyltransferase (GNAT) family protein</fullName>
    </submittedName>
</protein>
<organism evidence="2 3">
    <name type="scientific">Nocardiopsis flavescens</name>
    <dbReference type="NCBI Taxonomy" id="758803"/>
    <lineage>
        <taxon>Bacteria</taxon>
        <taxon>Bacillati</taxon>
        <taxon>Actinomycetota</taxon>
        <taxon>Actinomycetes</taxon>
        <taxon>Streptosporangiales</taxon>
        <taxon>Nocardiopsidaceae</taxon>
        <taxon>Nocardiopsis</taxon>
    </lineage>
</organism>
<dbReference type="GO" id="GO:0016747">
    <property type="term" value="F:acyltransferase activity, transferring groups other than amino-acyl groups"/>
    <property type="evidence" value="ECO:0007669"/>
    <property type="project" value="InterPro"/>
</dbReference>
<dbReference type="EMBL" id="FQZK01000030">
    <property type="protein sequence ID" value="SHK74098.1"/>
    <property type="molecule type" value="Genomic_DNA"/>
</dbReference>
<sequence length="266" mass="28659">MAGRAESVESMEQLAAGWRALVLDRDPAADVRDLPGVAVRWADSRFAFWNCVTLSEVDADAGLLGERLATAADVMRSKGRPGFLWVFEDLLAREARAGLRAAAGHAGLEFAFPGTGMAADLPPLPEPRHPELEFVRVSTGDHLRAYADLNSLAYGFAPGDGRDGLLGSALWRHVVHAYLGLRDGVPVTCAGVVEARRRLFVVLVATAPEWERRGYGEAVTRKALYEGARATGITRAVLHATAAGAPMYPRIGFEPNSPIHFYALKG</sequence>
<dbReference type="Gene3D" id="3.40.630.30">
    <property type="match status" value="1"/>
</dbReference>
<dbReference type="AlphaFoldDB" id="A0A1M6UY10"/>
<dbReference type="RefSeq" id="WP_073383969.1">
    <property type="nucleotide sequence ID" value="NZ_FQZK01000030.1"/>
</dbReference>
<dbReference type="SUPFAM" id="SSF55729">
    <property type="entry name" value="Acyl-CoA N-acyltransferases (Nat)"/>
    <property type="match status" value="1"/>
</dbReference>
<evidence type="ECO:0000313" key="2">
    <source>
        <dbReference type="EMBL" id="SHK74098.1"/>
    </source>
</evidence>
<reference evidence="2 3" key="1">
    <citation type="submission" date="2016-11" db="EMBL/GenBank/DDBJ databases">
        <authorList>
            <person name="Jaros S."/>
            <person name="Januszkiewicz K."/>
            <person name="Wedrychowicz H."/>
        </authorList>
    </citation>
    <scope>NUCLEOTIDE SEQUENCE [LARGE SCALE GENOMIC DNA]</scope>
    <source>
        <strain evidence="2 3">CGMCC 4.5723</strain>
    </source>
</reference>
<dbReference type="STRING" id="758803.SAMN05421803_13050"/>
<dbReference type="CDD" id="cd04301">
    <property type="entry name" value="NAT_SF"/>
    <property type="match status" value="1"/>
</dbReference>
<dbReference type="Proteomes" id="UP000184452">
    <property type="component" value="Unassembled WGS sequence"/>
</dbReference>
<dbReference type="Pfam" id="PF00583">
    <property type="entry name" value="Acetyltransf_1"/>
    <property type="match status" value="1"/>
</dbReference>
<feature type="domain" description="N-acetyltransferase" evidence="1">
    <location>
        <begin position="132"/>
        <end position="266"/>
    </location>
</feature>
<gene>
    <name evidence="2" type="ORF">SAMN05421803_13050</name>
</gene>
<keyword evidence="3" id="KW-1185">Reference proteome</keyword>
<dbReference type="PROSITE" id="PS51186">
    <property type="entry name" value="GNAT"/>
    <property type="match status" value="1"/>
</dbReference>
<keyword evidence="2" id="KW-0808">Transferase</keyword>
<dbReference type="InterPro" id="IPR000182">
    <property type="entry name" value="GNAT_dom"/>
</dbReference>